<organism evidence="1">
    <name type="scientific">marine sediment metagenome</name>
    <dbReference type="NCBI Taxonomy" id="412755"/>
    <lineage>
        <taxon>unclassified sequences</taxon>
        <taxon>metagenomes</taxon>
        <taxon>ecological metagenomes</taxon>
    </lineage>
</organism>
<sequence>MSLALVAQLCHESNHYLRTPALKLVAPKAFGTLRHQRTL</sequence>
<gene>
    <name evidence="1" type="ORF">MGSAQ_000921</name>
</gene>
<protein>
    <submittedName>
        <fullName evidence="1">Uncharacterized protein</fullName>
    </submittedName>
</protein>
<reference evidence="1" key="1">
    <citation type="submission" date="2013-11" db="EMBL/GenBank/DDBJ databases">
        <title>Microbial diversity, functional groups and degradation webs in Northern and Southern Mediterranean and Red Sea marine crude oil polluted sites.</title>
        <authorList>
            <person name="Daffonchio D."/>
            <person name="Mapelli F."/>
            <person name="Ferrer M."/>
            <person name="Richter M."/>
            <person name="Cherif A."/>
            <person name="Malkawi H.I."/>
            <person name="Yakimov M.M."/>
            <person name="Abdel-Fattah Y.R."/>
            <person name="Blaghen M."/>
            <person name="Golyshin P.N."/>
            <person name="Kalogerakis N."/>
            <person name="Boon N."/>
            <person name="Magagnini M."/>
            <person name="Fava F."/>
        </authorList>
    </citation>
    <scope>NUCLEOTIDE SEQUENCE</scope>
</reference>
<evidence type="ECO:0000313" key="1">
    <source>
        <dbReference type="EMBL" id="KTF07583.1"/>
    </source>
</evidence>
<dbReference type="AlphaFoldDB" id="A0A1B6NW37"/>
<accession>A0A1B6NW37</accession>
<dbReference type="EMBL" id="AYSL01000454">
    <property type="protein sequence ID" value="KTF07583.1"/>
    <property type="molecule type" value="Genomic_DNA"/>
</dbReference>
<comment type="caution">
    <text evidence="1">The sequence shown here is derived from an EMBL/GenBank/DDBJ whole genome shotgun (WGS) entry which is preliminary data.</text>
</comment>
<proteinExistence type="predicted"/>
<name>A0A1B6NW37_9ZZZZ</name>